<comment type="caution">
    <text evidence="2">The sequence shown here is derived from an EMBL/GenBank/DDBJ whole genome shotgun (WGS) entry which is preliminary data.</text>
</comment>
<gene>
    <name evidence="2" type="ORF">S03H2_46298</name>
</gene>
<feature type="transmembrane region" description="Helical" evidence="1">
    <location>
        <begin position="6"/>
        <end position="28"/>
    </location>
</feature>
<organism evidence="2">
    <name type="scientific">marine sediment metagenome</name>
    <dbReference type="NCBI Taxonomy" id="412755"/>
    <lineage>
        <taxon>unclassified sequences</taxon>
        <taxon>metagenomes</taxon>
        <taxon>ecological metagenomes</taxon>
    </lineage>
</organism>
<evidence type="ECO:0000313" key="2">
    <source>
        <dbReference type="EMBL" id="GAH63017.1"/>
    </source>
</evidence>
<dbReference type="AlphaFoldDB" id="X1H0T9"/>
<evidence type="ECO:0000256" key="1">
    <source>
        <dbReference type="SAM" id="Phobius"/>
    </source>
</evidence>
<keyword evidence="1" id="KW-0812">Transmembrane</keyword>
<reference evidence="2" key="1">
    <citation type="journal article" date="2014" name="Front. Microbiol.">
        <title>High frequency of phylogenetically diverse reductive dehalogenase-homologous genes in deep subseafloor sedimentary metagenomes.</title>
        <authorList>
            <person name="Kawai M."/>
            <person name="Futagami T."/>
            <person name="Toyoda A."/>
            <person name="Takaki Y."/>
            <person name="Nishi S."/>
            <person name="Hori S."/>
            <person name="Arai W."/>
            <person name="Tsubouchi T."/>
            <person name="Morono Y."/>
            <person name="Uchiyama I."/>
            <person name="Ito T."/>
            <person name="Fujiyama A."/>
            <person name="Inagaki F."/>
            <person name="Takami H."/>
        </authorList>
    </citation>
    <scope>NUCLEOTIDE SEQUENCE</scope>
    <source>
        <strain evidence="2">Expedition CK06-06</strain>
    </source>
</reference>
<proteinExistence type="predicted"/>
<name>X1H0T9_9ZZZZ</name>
<dbReference type="EMBL" id="BARU01029059">
    <property type="protein sequence ID" value="GAH63017.1"/>
    <property type="molecule type" value="Genomic_DNA"/>
</dbReference>
<protein>
    <submittedName>
        <fullName evidence="2">Uncharacterized protein</fullName>
    </submittedName>
</protein>
<keyword evidence="1" id="KW-0472">Membrane</keyword>
<keyword evidence="1" id="KW-1133">Transmembrane helix</keyword>
<accession>X1H0T9</accession>
<sequence length="43" mass="4634">MTTGAITAGTTIDINSIMNLMITMMIVVMMMKMMTGAMETVTT</sequence>